<keyword evidence="2" id="KW-1185">Reference proteome</keyword>
<dbReference type="EMBL" id="BTGD01000003">
    <property type="protein sequence ID" value="GMM54667.1"/>
    <property type="molecule type" value="Genomic_DNA"/>
</dbReference>
<comment type="caution">
    <text evidence="1">The sequence shown here is derived from an EMBL/GenBank/DDBJ whole genome shotgun (WGS) entry which is preliminary data.</text>
</comment>
<sequence>MYITTVWHHSTLQHVVSAMSLTPEQRAQLKTRILDEIAKKRAETEEKLDALKDEHLVQLQAAARQQIEHFRAMPGQDRDALIRDVLQRERESPAEHDNAPR</sequence>
<protein>
    <submittedName>
        <fullName evidence="1">Uncharacterized protein</fullName>
    </submittedName>
</protein>
<accession>A0AAV5RVC2</accession>
<evidence type="ECO:0000313" key="2">
    <source>
        <dbReference type="Proteomes" id="UP001377567"/>
    </source>
</evidence>
<dbReference type="Proteomes" id="UP001377567">
    <property type="component" value="Unassembled WGS sequence"/>
</dbReference>
<evidence type="ECO:0000313" key="1">
    <source>
        <dbReference type="EMBL" id="GMM54667.1"/>
    </source>
</evidence>
<reference evidence="1 2" key="1">
    <citation type="journal article" date="2023" name="Elife">
        <title>Identification of key yeast species and microbe-microbe interactions impacting larval growth of Drosophila in the wild.</title>
        <authorList>
            <person name="Mure A."/>
            <person name="Sugiura Y."/>
            <person name="Maeda R."/>
            <person name="Honda K."/>
            <person name="Sakurai N."/>
            <person name="Takahashi Y."/>
            <person name="Watada M."/>
            <person name="Katoh T."/>
            <person name="Gotoh A."/>
            <person name="Gotoh Y."/>
            <person name="Taniguchi I."/>
            <person name="Nakamura K."/>
            <person name="Hayashi T."/>
            <person name="Katayama T."/>
            <person name="Uemura T."/>
            <person name="Hattori Y."/>
        </authorList>
    </citation>
    <scope>NUCLEOTIDE SEQUENCE [LARGE SCALE GENOMIC DNA]</scope>
    <source>
        <strain evidence="1 2">KH-74</strain>
    </source>
</reference>
<gene>
    <name evidence="1" type="ORF">DAKH74_012830</name>
</gene>
<proteinExistence type="predicted"/>
<dbReference type="AlphaFoldDB" id="A0AAV5RVC2"/>
<name>A0AAV5RVC2_MAUHU</name>
<organism evidence="1 2">
    <name type="scientific">Maudiozyma humilis</name>
    <name type="common">Sour dough yeast</name>
    <name type="synonym">Kazachstania humilis</name>
    <dbReference type="NCBI Taxonomy" id="51915"/>
    <lineage>
        <taxon>Eukaryota</taxon>
        <taxon>Fungi</taxon>
        <taxon>Dikarya</taxon>
        <taxon>Ascomycota</taxon>
        <taxon>Saccharomycotina</taxon>
        <taxon>Saccharomycetes</taxon>
        <taxon>Saccharomycetales</taxon>
        <taxon>Saccharomycetaceae</taxon>
        <taxon>Maudiozyma</taxon>
    </lineage>
</organism>